<dbReference type="InterPro" id="IPR050463">
    <property type="entry name" value="Gfo/Idh/MocA_oxidrdct_glycsds"/>
</dbReference>
<protein>
    <submittedName>
        <fullName evidence="5">Probable oxidoreductase</fullName>
    </submittedName>
</protein>
<dbReference type="InterPro" id="IPR036291">
    <property type="entry name" value="NAD(P)-bd_dom_sf"/>
</dbReference>
<name>A3ZSM9_9BACT</name>
<organism evidence="5 6">
    <name type="scientific">Blastopirellula marina DSM 3645</name>
    <dbReference type="NCBI Taxonomy" id="314230"/>
    <lineage>
        <taxon>Bacteria</taxon>
        <taxon>Pseudomonadati</taxon>
        <taxon>Planctomycetota</taxon>
        <taxon>Planctomycetia</taxon>
        <taxon>Pirellulales</taxon>
        <taxon>Pirellulaceae</taxon>
        <taxon>Blastopirellula</taxon>
    </lineage>
</organism>
<feature type="domain" description="Gfo/Idh/MocA-like oxidoreductase N-terminal" evidence="3">
    <location>
        <begin position="36"/>
        <end position="168"/>
    </location>
</feature>
<feature type="transmembrane region" description="Helical" evidence="2">
    <location>
        <begin position="35"/>
        <end position="54"/>
    </location>
</feature>
<keyword evidence="2" id="KW-0472">Membrane</keyword>
<evidence type="ECO:0000256" key="2">
    <source>
        <dbReference type="SAM" id="Phobius"/>
    </source>
</evidence>
<keyword evidence="2" id="KW-1133">Transmembrane helix</keyword>
<dbReference type="PANTHER" id="PTHR43818">
    <property type="entry name" value="BCDNA.GH03377"/>
    <property type="match status" value="1"/>
</dbReference>
<evidence type="ECO:0000313" key="6">
    <source>
        <dbReference type="Proteomes" id="UP000004358"/>
    </source>
</evidence>
<comment type="caution">
    <text evidence="5">The sequence shown here is derived from an EMBL/GenBank/DDBJ whole genome shotgun (WGS) entry which is preliminary data.</text>
</comment>
<dbReference type="eggNOG" id="COG0673">
    <property type="taxonomic scope" value="Bacteria"/>
</dbReference>
<dbReference type="GO" id="GO:0016491">
    <property type="term" value="F:oxidoreductase activity"/>
    <property type="evidence" value="ECO:0007669"/>
    <property type="project" value="UniProtKB-KW"/>
</dbReference>
<dbReference type="Gene3D" id="3.40.50.720">
    <property type="entry name" value="NAD(P)-binding Rossmann-like Domain"/>
    <property type="match status" value="1"/>
</dbReference>
<dbReference type="InterPro" id="IPR055170">
    <property type="entry name" value="GFO_IDH_MocA-like_dom"/>
</dbReference>
<dbReference type="EMBL" id="AANZ01000009">
    <property type="protein sequence ID" value="EAQ80301.1"/>
    <property type="molecule type" value="Genomic_DNA"/>
</dbReference>
<keyword evidence="1" id="KW-0560">Oxidoreductase</keyword>
<dbReference type="Pfam" id="PF01408">
    <property type="entry name" value="GFO_IDH_MocA"/>
    <property type="match status" value="1"/>
</dbReference>
<dbReference type="Pfam" id="PF22725">
    <property type="entry name" value="GFO_IDH_MocA_C3"/>
    <property type="match status" value="1"/>
</dbReference>
<dbReference type="STRING" id="314230.DSM3645_10667"/>
<dbReference type="InterPro" id="IPR000683">
    <property type="entry name" value="Gfo/Idh/MocA-like_OxRdtase_N"/>
</dbReference>
<reference evidence="5 6" key="1">
    <citation type="submission" date="2006-02" db="EMBL/GenBank/DDBJ databases">
        <authorList>
            <person name="Amann R."/>
            <person name="Ferriera S."/>
            <person name="Johnson J."/>
            <person name="Kravitz S."/>
            <person name="Halpern A."/>
            <person name="Remington K."/>
            <person name="Beeson K."/>
            <person name="Tran B."/>
            <person name="Rogers Y.-H."/>
            <person name="Friedman R."/>
            <person name="Venter J.C."/>
        </authorList>
    </citation>
    <scope>NUCLEOTIDE SEQUENCE [LARGE SCALE GENOMIC DNA]</scope>
    <source>
        <strain evidence="5 6">DSM 3645</strain>
    </source>
</reference>
<dbReference type="PANTHER" id="PTHR43818:SF11">
    <property type="entry name" value="BCDNA.GH03377"/>
    <property type="match status" value="1"/>
</dbReference>
<dbReference type="Gene3D" id="3.30.360.10">
    <property type="entry name" value="Dihydrodipicolinate Reductase, domain 2"/>
    <property type="match status" value="1"/>
</dbReference>
<sequence>STVRHFKNNQERRAAFRIARPQTIYENCIRSKQTMIRVGIVGVGFMGWIHYLAYQKVRSMKLAAVSSRDPKRLKGDWRGIKGNFGPPGEKIDLKGVATYTTYEEMLADDSIDMVDLCLPPAIHADFTIQAFEAGKHVLVEKPIAVSAADAKRMVKASQKSGKLLMTAHSLPFFPEYNFALKAARSGQYGKLLGGSFKRSISDPTWVDGFWDAEKVGGPMVDLQIHDSHWIRLLFGMPTAVTSQGRMRGDVVEYVSSQFEFADRSLVVNLNAGVIDQPSRSFAHGFEIHFEKATLLFDFCVIDDQPVLSMPLTVIPKKGKSKQPKLAGGDPVEAFIAEMKEAATSIETGTPSDILAGETAADALVLCHKQTEAVIKGRKVKI</sequence>
<evidence type="ECO:0000256" key="1">
    <source>
        <dbReference type="ARBA" id="ARBA00023002"/>
    </source>
</evidence>
<gene>
    <name evidence="5" type="ORF">DSM3645_10667</name>
</gene>
<dbReference type="SUPFAM" id="SSF51735">
    <property type="entry name" value="NAD(P)-binding Rossmann-fold domains"/>
    <property type="match status" value="1"/>
</dbReference>
<dbReference type="GO" id="GO:0000166">
    <property type="term" value="F:nucleotide binding"/>
    <property type="evidence" value="ECO:0007669"/>
    <property type="project" value="InterPro"/>
</dbReference>
<evidence type="ECO:0000259" key="4">
    <source>
        <dbReference type="Pfam" id="PF22725"/>
    </source>
</evidence>
<dbReference type="SUPFAM" id="SSF55347">
    <property type="entry name" value="Glyceraldehyde-3-phosphate dehydrogenase-like, C-terminal domain"/>
    <property type="match status" value="1"/>
</dbReference>
<dbReference type="AlphaFoldDB" id="A3ZSM9"/>
<keyword evidence="2" id="KW-0812">Transmembrane</keyword>
<proteinExistence type="predicted"/>
<dbReference type="HOGENOM" id="CLU_023194_1_2_0"/>
<evidence type="ECO:0000313" key="5">
    <source>
        <dbReference type="EMBL" id="EAQ80301.1"/>
    </source>
</evidence>
<feature type="domain" description="GFO/IDH/MocA-like oxidoreductase" evidence="4">
    <location>
        <begin position="181"/>
        <end position="294"/>
    </location>
</feature>
<evidence type="ECO:0000259" key="3">
    <source>
        <dbReference type="Pfam" id="PF01408"/>
    </source>
</evidence>
<feature type="non-terminal residue" evidence="5">
    <location>
        <position position="1"/>
    </location>
</feature>
<accession>A3ZSM9</accession>
<dbReference type="Proteomes" id="UP000004358">
    <property type="component" value="Unassembled WGS sequence"/>
</dbReference>